<dbReference type="EMBL" id="CP040058">
    <property type="protein sequence ID" value="QCP33710.1"/>
    <property type="molecule type" value="Genomic_DNA"/>
</dbReference>
<dbReference type="SUPFAM" id="SSF52794">
    <property type="entry name" value="PTS system IIB component-like"/>
    <property type="match status" value="1"/>
</dbReference>
<dbReference type="GO" id="GO:0009401">
    <property type="term" value="P:phosphoenolpyruvate-dependent sugar phosphotransferase system"/>
    <property type="evidence" value="ECO:0007669"/>
    <property type="project" value="InterPro"/>
</dbReference>
<dbReference type="AlphaFoldDB" id="A0A4V1EFT6"/>
<organism evidence="3 4">
    <name type="scientific">Anaerostipes rhamnosivorans</name>
    <dbReference type="NCBI Taxonomy" id="1229621"/>
    <lineage>
        <taxon>Bacteria</taxon>
        <taxon>Bacillati</taxon>
        <taxon>Bacillota</taxon>
        <taxon>Clostridia</taxon>
        <taxon>Lachnospirales</taxon>
        <taxon>Lachnospiraceae</taxon>
        <taxon>Anaerostipes</taxon>
    </lineage>
</organism>
<gene>
    <name evidence="3" type="ORF">AR1Y2_0256</name>
</gene>
<accession>A0A4V1EFT6</accession>
<dbReference type="OrthoDB" id="6505030at2"/>
<dbReference type="Proteomes" id="UP000298653">
    <property type="component" value="Chromosome"/>
</dbReference>
<protein>
    <submittedName>
        <fullName evidence="3">PTS system, galactitol-specific IIB component</fullName>
    </submittedName>
</protein>
<sequence length="96" mass="10374">MKTIVVACGGGVATSQTCAVKLADLLEEHGISRSDFQIEAININSMPQYEKVADIYVSICGTEDATYDLPTFSGVPFITGMGAEEELEKILEELKK</sequence>
<name>A0A4V1EFT6_9FIRM</name>
<feature type="domain" description="Phosphotransferase system EIIB component type 2/3" evidence="2">
    <location>
        <begin position="4"/>
        <end position="92"/>
    </location>
</feature>
<dbReference type="RefSeq" id="WP_137327350.1">
    <property type="nucleotide sequence ID" value="NZ_CP040058.1"/>
</dbReference>
<evidence type="ECO:0000259" key="2">
    <source>
        <dbReference type="Pfam" id="PF02302"/>
    </source>
</evidence>
<reference evidence="3 4" key="1">
    <citation type="submission" date="2019-05" db="EMBL/GenBank/DDBJ databases">
        <title>Complete genome sequencing of Anaerostipes rhamnosivorans.</title>
        <authorList>
            <person name="Bui T.P.N."/>
            <person name="de Vos W.M."/>
        </authorList>
    </citation>
    <scope>NUCLEOTIDE SEQUENCE [LARGE SCALE GENOMIC DNA]</scope>
    <source>
        <strain evidence="3 4">1y2</strain>
    </source>
</reference>
<dbReference type="InterPro" id="IPR036095">
    <property type="entry name" value="PTS_EIIB-like_sf"/>
</dbReference>
<dbReference type="InterPro" id="IPR003501">
    <property type="entry name" value="PTS_EIIB_2/3"/>
</dbReference>
<evidence type="ECO:0000313" key="4">
    <source>
        <dbReference type="Proteomes" id="UP000298653"/>
    </source>
</evidence>
<dbReference type="Gene3D" id="3.40.50.2300">
    <property type="match status" value="1"/>
</dbReference>
<evidence type="ECO:0000313" key="3">
    <source>
        <dbReference type="EMBL" id="QCP33710.1"/>
    </source>
</evidence>
<keyword evidence="1" id="KW-0808">Transferase</keyword>
<proteinExistence type="predicted"/>
<keyword evidence="4" id="KW-1185">Reference proteome</keyword>
<evidence type="ECO:0000256" key="1">
    <source>
        <dbReference type="ARBA" id="ARBA00022679"/>
    </source>
</evidence>
<dbReference type="KEGG" id="arf:AR1Y2_0256"/>
<dbReference type="Pfam" id="PF02302">
    <property type="entry name" value="PTS_IIB"/>
    <property type="match status" value="1"/>
</dbReference>
<dbReference type="GO" id="GO:0008982">
    <property type="term" value="F:protein-N(PI)-phosphohistidine-sugar phosphotransferase activity"/>
    <property type="evidence" value="ECO:0007669"/>
    <property type="project" value="InterPro"/>
</dbReference>